<dbReference type="GO" id="GO:0047134">
    <property type="term" value="F:protein-disulfide reductase [NAD(P)H] activity"/>
    <property type="evidence" value="ECO:0007669"/>
    <property type="project" value="InterPro"/>
</dbReference>
<gene>
    <name evidence="3" type="ORF">INT43_001254</name>
</gene>
<feature type="domain" description="Thioredoxin" evidence="2">
    <location>
        <begin position="9"/>
        <end position="125"/>
    </location>
</feature>
<dbReference type="Gene3D" id="3.40.30.10">
    <property type="entry name" value="Glutaredoxin"/>
    <property type="match status" value="1"/>
</dbReference>
<sequence>MIAQRVPLEEFDQTLQQTVAQNDKVFVLFFGTEDPVNNNESWCPDCVIADPLVRKWVNKVPDSVLLEAPVGTRSEWKRNSEHIYKSNPLIALKAIPTLIRWTKDGPAGRLVEDECADQTKLEAFVNAQ</sequence>
<organism evidence="3 4">
    <name type="scientific">Mortierella isabellina</name>
    <name type="common">Filamentous fungus</name>
    <name type="synonym">Umbelopsis isabellina</name>
    <dbReference type="NCBI Taxonomy" id="91625"/>
    <lineage>
        <taxon>Eukaryota</taxon>
        <taxon>Fungi</taxon>
        <taxon>Fungi incertae sedis</taxon>
        <taxon>Mucoromycota</taxon>
        <taxon>Mucoromycotina</taxon>
        <taxon>Umbelopsidomycetes</taxon>
        <taxon>Umbelopsidales</taxon>
        <taxon>Umbelopsidaceae</taxon>
        <taxon>Umbelopsis</taxon>
    </lineage>
</organism>
<keyword evidence="4" id="KW-1185">Reference proteome</keyword>
<dbReference type="InterPro" id="IPR036249">
    <property type="entry name" value="Thioredoxin-like_sf"/>
</dbReference>
<proteinExistence type="inferred from homology"/>
<dbReference type="InterPro" id="IPR045108">
    <property type="entry name" value="TXNDC17-like"/>
</dbReference>
<dbReference type="Pfam" id="PF06110">
    <property type="entry name" value="TXD17-like_Trx"/>
    <property type="match status" value="1"/>
</dbReference>
<dbReference type="OrthoDB" id="78947at2759"/>
<dbReference type="SUPFAM" id="SSF52833">
    <property type="entry name" value="Thioredoxin-like"/>
    <property type="match status" value="1"/>
</dbReference>
<evidence type="ECO:0000313" key="4">
    <source>
        <dbReference type="Proteomes" id="UP000654370"/>
    </source>
</evidence>
<reference evidence="3" key="1">
    <citation type="submission" date="2020-12" db="EMBL/GenBank/DDBJ databases">
        <title>Metabolic potential, ecology and presence of endohyphal bacteria is reflected in genomic diversity of Mucoromycotina.</title>
        <authorList>
            <person name="Muszewska A."/>
            <person name="Okrasinska A."/>
            <person name="Steczkiewicz K."/>
            <person name="Drgas O."/>
            <person name="Orlowska M."/>
            <person name="Perlinska-Lenart U."/>
            <person name="Aleksandrzak-Piekarczyk T."/>
            <person name="Szatraj K."/>
            <person name="Zielenkiewicz U."/>
            <person name="Pilsyk S."/>
            <person name="Malc E."/>
            <person name="Mieczkowski P."/>
            <person name="Kruszewska J.S."/>
            <person name="Biernat P."/>
            <person name="Pawlowska J."/>
        </authorList>
    </citation>
    <scope>NUCLEOTIDE SEQUENCE</scope>
    <source>
        <strain evidence="3">WA0000067209</strain>
    </source>
</reference>
<dbReference type="InterPro" id="IPR010357">
    <property type="entry name" value="TXNDC17_dom"/>
</dbReference>
<dbReference type="Proteomes" id="UP000654370">
    <property type="component" value="Unassembled WGS sequence"/>
</dbReference>
<accession>A0A8H7PKB0</accession>
<dbReference type="GO" id="GO:0005829">
    <property type="term" value="C:cytosol"/>
    <property type="evidence" value="ECO:0007669"/>
    <property type="project" value="TreeGrafter"/>
</dbReference>
<comment type="similarity">
    <text evidence="1">Belongs to the thioredoxin family.</text>
</comment>
<comment type="caution">
    <text evidence="3">The sequence shown here is derived from an EMBL/GenBank/DDBJ whole genome shotgun (WGS) entry which is preliminary data.</text>
</comment>
<dbReference type="PANTHER" id="PTHR12452">
    <property type="entry name" value="42-9-9 PROTEIN-RELATED"/>
    <property type="match status" value="1"/>
</dbReference>
<name>A0A8H7PKB0_MORIS</name>
<dbReference type="AlphaFoldDB" id="A0A8H7PKB0"/>
<protein>
    <recommendedName>
        <fullName evidence="2">Thioredoxin domain-containing protein</fullName>
    </recommendedName>
</protein>
<dbReference type="PANTHER" id="PTHR12452:SF0">
    <property type="entry name" value="THIOREDOXIN DOMAIN-CONTAINING PROTEIN 17"/>
    <property type="match status" value="1"/>
</dbReference>
<dbReference type="EMBL" id="JAEPQZ010000011">
    <property type="protein sequence ID" value="KAG2175607.1"/>
    <property type="molecule type" value="Genomic_DNA"/>
</dbReference>
<evidence type="ECO:0000313" key="3">
    <source>
        <dbReference type="EMBL" id="KAG2175607.1"/>
    </source>
</evidence>
<evidence type="ECO:0000259" key="2">
    <source>
        <dbReference type="Pfam" id="PF06110"/>
    </source>
</evidence>
<evidence type="ECO:0000256" key="1">
    <source>
        <dbReference type="ARBA" id="ARBA00008987"/>
    </source>
</evidence>